<dbReference type="SMART" id="SM00220">
    <property type="entry name" value="S_TKc"/>
    <property type="match status" value="1"/>
</dbReference>
<name>A0A074X9N9_AURPU</name>
<gene>
    <name evidence="2" type="ORF">M438DRAFT_347757</name>
</gene>
<dbReference type="PANTHER" id="PTHR44329">
    <property type="entry name" value="SERINE/THREONINE-PROTEIN KINASE TNNI3K-RELATED"/>
    <property type="match status" value="1"/>
</dbReference>
<proteinExistence type="predicted"/>
<dbReference type="STRING" id="1043002.A0A074X9N9"/>
<dbReference type="GO" id="GO:0004674">
    <property type="term" value="F:protein serine/threonine kinase activity"/>
    <property type="evidence" value="ECO:0007669"/>
    <property type="project" value="TreeGrafter"/>
</dbReference>
<dbReference type="Pfam" id="PF00069">
    <property type="entry name" value="Pkinase"/>
    <property type="match status" value="1"/>
</dbReference>
<dbReference type="GeneID" id="40748284"/>
<dbReference type="HOGENOM" id="CLU_018065_0_0_1"/>
<dbReference type="RefSeq" id="XP_029758265.1">
    <property type="nucleotide sequence ID" value="XM_029905978.1"/>
</dbReference>
<dbReference type="Gene3D" id="1.10.510.10">
    <property type="entry name" value="Transferase(Phosphotransferase) domain 1"/>
    <property type="match status" value="1"/>
</dbReference>
<dbReference type="SUPFAM" id="SSF56112">
    <property type="entry name" value="Protein kinase-like (PK-like)"/>
    <property type="match status" value="1"/>
</dbReference>
<feature type="domain" description="Protein kinase" evidence="1">
    <location>
        <begin position="141"/>
        <end position="542"/>
    </location>
</feature>
<dbReference type="InterPro" id="IPR051681">
    <property type="entry name" value="Ser/Thr_Kinases-Pseudokinases"/>
</dbReference>
<dbReference type="InterPro" id="IPR011009">
    <property type="entry name" value="Kinase-like_dom_sf"/>
</dbReference>
<protein>
    <recommendedName>
        <fullName evidence="1">Protein kinase domain-containing protein</fullName>
    </recommendedName>
</protein>
<evidence type="ECO:0000313" key="3">
    <source>
        <dbReference type="Proteomes" id="UP000030706"/>
    </source>
</evidence>
<organism evidence="2 3">
    <name type="scientific">Aureobasidium pullulans EXF-150</name>
    <dbReference type="NCBI Taxonomy" id="1043002"/>
    <lineage>
        <taxon>Eukaryota</taxon>
        <taxon>Fungi</taxon>
        <taxon>Dikarya</taxon>
        <taxon>Ascomycota</taxon>
        <taxon>Pezizomycotina</taxon>
        <taxon>Dothideomycetes</taxon>
        <taxon>Dothideomycetidae</taxon>
        <taxon>Dothideales</taxon>
        <taxon>Saccotheciaceae</taxon>
        <taxon>Aureobasidium</taxon>
    </lineage>
</organism>
<evidence type="ECO:0000313" key="2">
    <source>
        <dbReference type="EMBL" id="KEQ82078.1"/>
    </source>
</evidence>
<dbReference type="InterPro" id="IPR000719">
    <property type="entry name" value="Prot_kinase_dom"/>
</dbReference>
<accession>A0A074X9N9</accession>
<reference evidence="2 3" key="1">
    <citation type="journal article" date="2014" name="BMC Genomics">
        <title>Genome sequencing of four Aureobasidium pullulans varieties: biotechnological potential, stress tolerance, and description of new species.</title>
        <authorList>
            <person name="Gostin Ar C."/>
            <person name="Ohm R.A."/>
            <person name="Kogej T."/>
            <person name="Sonjak S."/>
            <person name="Turk M."/>
            <person name="Zajc J."/>
            <person name="Zalar P."/>
            <person name="Grube M."/>
            <person name="Sun H."/>
            <person name="Han J."/>
            <person name="Sharma A."/>
            <person name="Chiniquy J."/>
            <person name="Ngan C.Y."/>
            <person name="Lipzen A."/>
            <person name="Barry K."/>
            <person name="Grigoriev I.V."/>
            <person name="Gunde-Cimerman N."/>
        </authorList>
    </citation>
    <scope>NUCLEOTIDE SEQUENCE [LARGE SCALE GENOMIC DNA]</scope>
    <source>
        <strain evidence="2 3">EXF-150</strain>
    </source>
</reference>
<keyword evidence="3" id="KW-1185">Reference proteome</keyword>
<dbReference type="OrthoDB" id="4062651at2759"/>
<sequence>MELSHLLVDAVWRPSFVLKHGFLRANCDSSGQRDLEPIPWHLSQNNPINRINTLENRGSRWRIDGATRCGTQFFVTPIFQTSLTPLRVDVFVPDQESHPQHLRFALDSSLSVALRDGTAIRSLGISRHICNALDHVCDRDPDFLSRYQRLPFGSKLYFTNIDADVAKMELVTFHSHNLERQFITLEALQAEYTDSRTCIDWPRPIDITKLRLIQQIHDSISLVEVLEDDTPTRRLLIFKSNTNDHQHLYNELALLSRMPPHPNIMSRPIHIVTKKGAFGNKHGVVGFTLPYHSKGSIRDLLPRETRGTGFSMQRRLDWARQVTSALVHIRREADTFYSDLRPDNILLKANGDIVLCDFEQRGNWHEWGAPEVLFRQYVKNLTSQKDSFEVSTRWRNLLRMYEMLDDSTSAISGTYMSKINPVWAQLSGAEQEKAMVFSLGLLIYCLFEGISNVRNNIANTWPIDPDIEFPRFRHTPESLRRIIKCCTLDASEWDLGNEEATNPSPGGVNLLSRVIRQGSRLVVDASEKSSPVEVIDTAMSWWTRELERAELYGTSRERVRGMAGSKRPTLQEVSVMLDNLEVTT</sequence>
<dbReference type="PROSITE" id="PS50011">
    <property type="entry name" value="PROTEIN_KINASE_DOM"/>
    <property type="match status" value="1"/>
</dbReference>
<evidence type="ECO:0000259" key="1">
    <source>
        <dbReference type="PROSITE" id="PS50011"/>
    </source>
</evidence>
<dbReference type="GO" id="GO:0005524">
    <property type="term" value="F:ATP binding"/>
    <property type="evidence" value="ECO:0007669"/>
    <property type="project" value="InterPro"/>
</dbReference>
<dbReference type="Proteomes" id="UP000030706">
    <property type="component" value="Unassembled WGS sequence"/>
</dbReference>
<dbReference type="AlphaFoldDB" id="A0A074X9N9"/>
<dbReference type="EMBL" id="KL584989">
    <property type="protein sequence ID" value="KEQ82078.1"/>
    <property type="molecule type" value="Genomic_DNA"/>
</dbReference>